<dbReference type="EMBL" id="ML005257">
    <property type="protein sequence ID" value="RKP19273.1"/>
    <property type="molecule type" value="Genomic_DNA"/>
</dbReference>
<protein>
    <submittedName>
        <fullName evidence="1">Uncharacterized protein</fullName>
    </submittedName>
</protein>
<proteinExistence type="predicted"/>
<organism evidence="1 2">
    <name type="scientific">Rozella allomycis (strain CSF55)</name>
    <dbReference type="NCBI Taxonomy" id="988480"/>
    <lineage>
        <taxon>Eukaryota</taxon>
        <taxon>Fungi</taxon>
        <taxon>Fungi incertae sedis</taxon>
        <taxon>Cryptomycota</taxon>
        <taxon>Cryptomycota incertae sedis</taxon>
        <taxon>Rozella</taxon>
    </lineage>
</organism>
<accession>A0A4P9YI93</accession>
<name>A0A4P9YI93_ROZAC</name>
<reference evidence="2" key="1">
    <citation type="journal article" date="2018" name="Nat. Microbiol.">
        <title>Leveraging single-cell genomics to expand the fungal tree of life.</title>
        <authorList>
            <person name="Ahrendt S.R."/>
            <person name="Quandt C.A."/>
            <person name="Ciobanu D."/>
            <person name="Clum A."/>
            <person name="Salamov A."/>
            <person name="Andreopoulos B."/>
            <person name="Cheng J.F."/>
            <person name="Woyke T."/>
            <person name="Pelin A."/>
            <person name="Henrissat B."/>
            <person name="Reynolds N.K."/>
            <person name="Benny G.L."/>
            <person name="Smith M.E."/>
            <person name="James T.Y."/>
            <person name="Grigoriev I.V."/>
        </authorList>
    </citation>
    <scope>NUCLEOTIDE SEQUENCE [LARGE SCALE GENOMIC DNA]</scope>
    <source>
        <strain evidence="2">CSF55</strain>
    </source>
</reference>
<dbReference type="AlphaFoldDB" id="A0A4P9YI93"/>
<gene>
    <name evidence="1" type="ORF">ROZALSC1DRAFT_29113</name>
</gene>
<sequence length="167" mass="19319">MLPRCRSDYETISNAIKTKSHLEVILYANELHLNSMKFPAPKWVFSEAKEVPEWLEKINYQRSLKTIKKETEIFFKKKIPSDLARSSSLIHNQLVNYEGLIHESMKKIEQSCSICLQLSPYDPKLTDITKLVLNYALRIAIVEIVDEFCSFSNMSTDIVKVTSQFIA</sequence>
<evidence type="ECO:0000313" key="2">
    <source>
        <dbReference type="Proteomes" id="UP000281549"/>
    </source>
</evidence>
<evidence type="ECO:0000313" key="1">
    <source>
        <dbReference type="EMBL" id="RKP19273.1"/>
    </source>
</evidence>
<dbReference type="Proteomes" id="UP000281549">
    <property type="component" value="Unassembled WGS sequence"/>
</dbReference>